<evidence type="ECO:0000256" key="1">
    <source>
        <dbReference type="SAM" id="SignalP"/>
    </source>
</evidence>
<reference evidence="2" key="1">
    <citation type="journal article" date="2019" name="bioRxiv">
        <title>The Genome of the Zebra Mussel, Dreissena polymorpha: A Resource for Invasive Species Research.</title>
        <authorList>
            <person name="McCartney M.A."/>
            <person name="Auch B."/>
            <person name="Kono T."/>
            <person name="Mallez S."/>
            <person name="Zhang Y."/>
            <person name="Obille A."/>
            <person name="Becker A."/>
            <person name="Abrahante J.E."/>
            <person name="Garbe J."/>
            <person name="Badalamenti J.P."/>
            <person name="Herman A."/>
            <person name="Mangelson H."/>
            <person name="Liachko I."/>
            <person name="Sullivan S."/>
            <person name="Sone E.D."/>
            <person name="Koren S."/>
            <person name="Silverstein K.A.T."/>
            <person name="Beckman K.B."/>
            <person name="Gohl D.M."/>
        </authorList>
    </citation>
    <scope>NUCLEOTIDE SEQUENCE</scope>
    <source>
        <strain evidence="2">Duluth1</strain>
        <tissue evidence="2">Whole animal</tissue>
    </source>
</reference>
<name>A0A9D4RIW9_DREPO</name>
<reference evidence="2" key="2">
    <citation type="submission" date="2020-11" db="EMBL/GenBank/DDBJ databases">
        <authorList>
            <person name="McCartney M.A."/>
            <person name="Auch B."/>
            <person name="Kono T."/>
            <person name="Mallez S."/>
            <person name="Becker A."/>
            <person name="Gohl D.M."/>
            <person name="Silverstein K.A.T."/>
            <person name="Koren S."/>
            <person name="Bechman K.B."/>
            <person name="Herman A."/>
            <person name="Abrahante J.E."/>
            <person name="Garbe J."/>
        </authorList>
    </citation>
    <scope>NUCLEOTIDE SEQUENCE</scope>
    <source>
        <strain evidence="2">Duluth1</strain>
        <tissue evidence="2">Whole animal</tissue>
    </source>
</reference>
<evidence type="ECO:0000313" key="2">
    <source>
        <dbReference type="EMBL" id="KAH3869954.1"/>
    </source>
</evidence>
<dbReference type="Proteomes" id="UP000828390">
    <property type="component" value="Unassembled WGS sequence"/>
</dbReference>
<comment type="caution">
    <text evidence="2">The sequence shown here is derived from an EMBL/GenBank/DDBJ whole genome shotgun (WGS) entry which is preliminary data.</text>
</comment>
<keyword evidence="3" id="KW-1185">Reference proteome</keyword>
<dbReference type="EMBL" id="JAIWYP010000002">
    <property type="protein sequence ID" value="KAH3869954.1"/>
    <property type="molecule type" value="Genomic_DNA"/>
</dbReference>
<accession>A0A9D4RIW9</accession>
<protein>
    <recommendedName>
        <fullName evidence="4">GPI-anchored surface protein</fullName>
    </recommendedName>
</protein>
<feature type="chain" id="PRO_5038964136" description="GPI-anchored surface protein" evidence="1">
    <location>
        <begin position="19"/>
        <end position="177"/>
    </location>
</feature>
<organism evidence="2 3">
    <name type="scientific">Dreissena polymorpha</name>
    <name type="common">Zebra mussel</name>
    <name type="synonym">Mytilus polymorpha</name>
    <dbReference type="NCBI Taxonomy" id="45954"/>
    <lineage>
        <taxon>Eukaryota</taxon>
        <taxon>Metazoa</taxon>
        <taxon>Spiralia</taxon>
        <taxon>Lophotrochozoa</taxon>
        <taxon>Mollusca</taxon>
        <taxon>Bivalvia</taxon>
        <taxon>Autobranchia</taxon>
        <taxon>Heteroconchia</taxon>
        <taxon>Euheterodonta</taxon>
        <taxon>Imparidentia</taxon>
        <taxon>Neoheterodontei</taxon>
        <taxon>Myida</taxon>
        <taxon>Dreissenoidea</taxon>
        <taxon>Dreissenidae</taxon>
        <taxon>Dreissena</taxon>
    </lineage>
</organism>
<dbReference type="AlphaFoldDB" id="A0A9D4RIW9"/>
<proteinExistence type="predicted"/>
<evidence type="ECO:0000313" key="3">
    <source>
        <dbReference type="Proteomes" id="UP000828390"/>
    </source>
</evidence>
<gene>
    <name evidence="2" type="ORF">DPMN_033132</name>
</gene>
<sequence length="177" mass="17415">MLSVVFVIAALVVSGTTASTVTAMCETGPKVTFSITGATDGSTVFSVGTGCASTVVAAGVSPHIHVMTASAGCTFSATNPITLVIQKSNSFLTSSDEVFAVTCGTIVSNPQEASVTLANAALQASSSVSSLGPTVTFEVTDNGGSSISSASIGASVNLKVSISAADNGTLSFASEQF</sequence>
<feature type="signal peptide" evidence="1">
    <location>
        <begin position="1"/>
        <end position="18"/>
    </location>
</feature>
<keyword evidence="1" id="KW-0732">Signal</keyword>
<evidence type="ECO:0008006" key="4">
    <source>
        <dbReference type="Google" id="ProtNLM"/>
    </source>
</evidence>